<dbReference type="OrthoDB" id="2371751at2759"/>
<dbReference type="AlphaFoldDB" id="A0A9P6PUY7"/>
<organism evidence="1 2">
    <name type="scientific">Mortierella polycephala</name>
    <dbReference type="NCBI Taxonomy" id="41804"/>
    <lineage>
        <taxon>Eukaryota</taxon>
        <taxon>Fungi</taxon>
        <taxon>Fungi incertae sedis</taxon>
        <taxon>Mucoromycota</taxon>
        <taxon>Mortierellomycotina</taxon>
        <taxon>Mortierellomycetes</taxon>
        <taxon>Mortierellales</taxon>
        <taxon>Mortierellaceae</taxon>
        <taxon>Mortierella</taxon>
    </lineage>
</organism>
<keyword evidence="2" id="KW-1185">Reference proteome</keyword>
<reference evidence="1" key="1">
    <citation type="journal article" date="2020" name="Fungal Divers.">
        <title>Resolving the Mortierellaceae phylogeny through synthesis of multi-gene phylogenetics and phylogenomics.</title>
        <authorList>
            <person name="Vandepol N."/>
            <person name="Liber J."/>
            <person name="Desiro A."/>
            <person name="Na H."/>
            <person name="Kennedy M."/>
            <person name="Barry K."/>
            <person name="Grigoriev I.V."/>
            <person name="Miller A.N."/>
            <person name="O'Donnell K."/>
            <person name="Stajich J.E."/>
            <person name="Bonito G."/>
        </authorList>
    </citation>
    <scope>NUCLEOTIDE SEQUENCE</scope>
    <source>
        <strain evidence="1">KOD948</strain>
    </source>
</reference>
<feature type="non-terminal residue" evidence="1">
    <location>
        <position position="112"/>
    </location>
</feature>
<comment type="caution">
    <text evidence="1">The sequence shown here is derived from an EMBL/GenBank/DDBJ whole genome shotgun (WGS) entry which is preliminary data.</text>
</comment>
<dbReference type="Proteomes" id="UP000726737">
    <property type="component" value="Unassembled WGS sequence"/>
</dbReference>
<proteinExistence type="predicted"/>
<sequence length="112" mass="12415">MNRVLAIDELWANIICFLHPRHIRRLRLVSKLVRAACAPYFEITLKVTPTSITPASLQHYFAAATTTSTATMTTTAFTPSTAFADPSEYITALYVDLDGCDQIPARLAQILE</sequence>
<gene>
    <name evidence="1" type="ORF">BG011_006916</name>
</gene>
<evidence type="ECO:0000313" key="1">
    <source>
        <dbReference type="EMBL" id="KAG0252567.1"/>
    </source>
</evidence>
<accession>A0A9P6PUY7</accession>
<name>A0A9P6PUY7_9FUNG</name>
<evidence type="ECO:0000313" key="2">
    <source>
        <dbReference type="Proteomes" id="UP000726737"/>
    </source>
</evidence>
<evidence type="ECO:0008006" key="3">
    <source>
        <dbReference type="Google" id="ProtNLM"/>
    </source>
</evidence>
<dbReference type="EMBL" id="JAAAJA010000513">
    <property type="protein sequence ID" value="KAG0252567.1"/>
    <property type="molecule type" value="Genomic_DNA"/>
</dbReference>
<protein>
    <recommendedName>
        <fullName evidence="3">F-box domain-containing protein</fullName>
    </recommendedName>
</protein>